<dbReference type="AlphaFoldDB" id="A0A0F8Z740"/>
<gene>
    <name evidence="1" type="ORF">LCGC14_2809640</name>
</gene>
<name>A0A0F8Z740_9ZZZZ</name>
<protein>
    <submittedName>
        <fullName evidence="1">Uncharacterized protein</fullName>
    </submittedName>
</protein>
<comment type="caution">
    <text evidence="1">The sequence shown here is derived from an EMBL/GenBank/DDBJ whole genome shotgun (WGS) entry which is preliminary data.</text>
</comment>
<dbReference type="EMBL" id="LAZR01052955">
    <property type="protein sequence ID" value="KKK81815.1"/>
    <property type="molecule type" value="Genomic_DNA"/>
</dbReference>
<accession>A0A0F8Z740</accession>
<evidence type="ECO:0000313" key="1">
    <source>
        <dbReference type="EMBL" id="KKK81815.1"/>
    </source>
</evidence>
<reference evidence="1" key="1">
    <citation type="journal article" date="2015" name="Nature">
        <title>Complex archaea that bridge the gap between prokaryotes and eukaryotes.</title>
        <authorList>
            <person name="Spang A."/>
            <person name="Saw J.H."/>
            <person name="Jorgensen S.L."/>
            <person name="Zaremba-Niedzwiedzka K."/>
            <person name="Martijn J."/>
            <person name="Lind A.E."/>
            <person name="van Eijk R."/>
            <person name="Schleper C."/>
            <person name="Guy L."/>
            <person name="Ettema T.J."/>
        </authorList>
    </citation>
    <scope>NUCLEOTIDE SEQUENCE</scope>
</reference>
<organism evidence="1">
    <name type="scientific">marine sediment metagenome</name>
    <dbReference type="NCBI Taxonomy" id="412755"/>
    <lineage>
        <taxon>unclassified sequences</taxon>
        <taxon>metagenomes</taxon>
        <taxon>ecological metagenomes</taxon>
    </lineage>
</organism>
<proteinExistence type="predicted"/>
<sequence>MAQTVTVTTTISGGISAQGTKTYSGDARTTQSFSVADSQTDEERTLTIDVTEMQMIYIVSDQDILMEWNDSIGSQGSISLKANVAFLEFVAADQYHAAKMGVDVTALFFTNTSGSAANISIGVIQNNTP</sequence>